<accession>A0A5B8UVI7</accession>
<dbReference type="EC" id="1.3.98.3" evidence="15"/>
<proteinExistence type="inferred from homology"/>
<evidence type="ECO:0000256" key="9">
    <source>
        <dbReference type="ARBA" id="ARBA00023002"/>
    </source>
</evidence>
<dbReference type="Gene3D" id="3.80.30.20">
    <property type="entry name" value="tm_1862 like domain"/>
    <property type="match status" value="1"/>
</dbReference>
<evidence type="ECO:0000256" key="3">
    <source>
        <dbReference type="ARBA" id="ARBA00005493"/>
    </source>
</evidence>
<dbReference type="PANTHER" id="PTHR13932:SF6">
    <property type="entry name" value="OXYGEN-INDEPENDENT COPROPORPHYRINOGEN III OXIDASE"/>
    <property type="match status" value="1"/>
</dbReference>
<dbReference type="SMART" id="SM00729">
    <property type="entry name" value="Elp3"/>
    <property type="match status" value="1"/>
</dbReference>
<evidence type="ECO:0000256" key="17">
    <source>
        <dbReference type="PIRSR" id="PIRSR000167-2"/>
    </source>
</evidence>
<keyword evidence="10 15" id="KW-0408">Iron</keyword>
<dbReference type="NCBIfam" id="TIGR00538">
    <property type="entry name" value="hemN"/>
    <property type="match status" value="1"/>
</dbReference>
<feature type="binding site" evidence="16">
    <location>
        <position position="113"/>
    </location>
    <ligand>
        <name>S-adenosyl-L-methionine</name>
        <dbReference type="ChEBI" id="CHEBI:59789"/>
        <label>1</label>
    </ligand>
</feature>
<feature type="binding site" evidence="16">
    <location>
        <begin position="68"/>
        <end position="70"/>
    </location>
    <ligand>
        <name>S-adenosyl-L-methionine</name>
        <dbReference type="ChEBI" id="CHEBI:59789"/>
        <label>2</label>
    </ligand>
</feature>
<keyword evidence="12 15" id="KW-0627">Porphyrin biosynthesis</keyword>
<keyword evidence="9 15" id="KW-0560">Oxidoreductase</keyword>
<dbReference type="SUPFAM" id="SSF102114">
    <property type="entry name" value="Radical SAM enzymes"/>
    <property type="match status" value="1"/>
</dbReference>
<feature type="binding site" evidence="16">
    <location>
        <position position="185"/>
    </location>
    <ligand>
        <name>S-adenosyl-L-methionine</name>
        <dbReference type="ChEBI" id="CHEBI:59789"/>
        <label>2</label>
    </ligand>
</feature>
<evidence type="ECO:0000256" key="12">
    <source>
        <dbReference type="ARBA" id="ARBA00023244"/>
    </source>
</evidence>
<dbReference type="GO" id="GO:0005737">
    <property type="term" value="C:cytoplasm"/>
    <property type="evidence" value="ECO:0007669"/>
    <property type="project" value="UniProtKB-SubCell"/>
</dbReference>
<evidence type="ECO:0000256" key="10">
    <source>
        <dbReference type="ARBA" id="ARBA00023004"/>
    </source>
</evidence>
<dbReference type="InterPro" id="IPR023404">
    <property type="entry name" value="rSAM_horseshoe"/>
</dbReference>
<dbReference type="Proteomes" id="UP000321479">
    <property type="component" value="Chromosome"/>
</dbReference>
<name>A0A5B8UVI7_9SPHI</name>
<gene>
    <name evidence="19" type="primary">hemN</name>
    <name evidence="19" type="ORF">FRZ54_07115</name>
</gene>
<dbReference type="SFLD" id="SFLDS00029">
    <property type="entry name" value="Radical_SAM"/>
    <property type="match status" value="1"/>
</dbReference>
<evidence type="ECO:0000256" key="11">
    <source>
        <dbReference type="ARBA" id="ARBA00023014"/>
    </source>
</evidence>
<evidence type="ECO:0000313" key="19">
    <source>
        <dbReference type="EMBL" id="QEC62361.1"/>
    </source>
</evidence>
<dbReference type="GO" id="GO:0051989">
    <property type="term" value="F:coproporphyrinogen dehydrogenase activity"/>
    <property type="evidence" value="ECO:0007669"/>
    <property type="project" value="UniProtKB-EC"/>
</dbReference>
<feature type="binding site" evidence="17">
    <location>
        <position position="62"/>
    </location>
    <ligand>
        <name>[4Fe-4S] cluster</name>
        <dbReference type="ChEBI" id="CHEBI:49883"/>
        <note>4Fe-4S-S-AdoMet</note>
    </ligand>
</feature>
<evidence type="ECO:0000256" key="5">
    <source>
        <dbReference type="ARBA" id="ARBA00022485"/>
    </source>
</evidence>
<evidence type="ECO:0000313" key="20">
    <source>
        <dbReference type="Proteomes" id="UP000321479"/>
    </source>
</evidence>
<dbReference type="OrthoDB" id="9808022at2"/>
<sequence length="454" mass="51917">MNKTTLDLLHKYDVPSPRYTSYPTVPYWDFSTIDEAKWKHSVVDTFTAENGEMCVYVHLPFCENLCTFCACNKRITKNHQVEDPYITAVLKEWRMYRALFSTIPVIKEIHLGGGTPTFFSADNLVQLINGITADAIIKENHEFSVEVHPNYTTEEHLSRLAEVGFNRISLGIQDFDPKVQFAINRIQSFEKTKEVVDWARKYNYNSINVDLIYGLPHQTIKSIELSVSLVKTLEPDRIAFYSYAHVPWKSKGQRHYTEEDLPVASEKWAMYNRGRALLEDAGFESIGMDHFALLSDTLFVAAKNGNMHRNFMGYTTTKSKLIVGLGVSSISDSWDAFAQNEKVVEAYEEKISQGKFPLVNGHLLNREDAVIRKNILELMCEDKTILDSELLEPDFVKSALLQLQELESDGLVTVDETNIRVTSKGRSFIRNICVAIDARLWREQKNVNTFSKAI</sequence>
<reference evidence="19 20" key="1">
    <citation type="journal article" date="2017" name="Curr. Microbiol.">
        <title>Mucilaginibacter ginsenosidivorans sp. nov., Isolated from Soil of Ginseng Field.</title>
        <authorList>
            <person name="Kim M.M."/>
            <person name="Siddiqi M.Z."/>
            <person name="Im W.T."/>
        </authorList>
    </citation>
    <scope>NUCLEOTIDE SEQUENCE [LARGE SCALE GENOMIC DNA]</scope>
    <source>
        <strain evidence="19 20">Gsoil 3017</strain>
    </source>
</reference>
<dbReference type="GO" id="GO:0046872">
    <property type="term" value="F:metal ion binding"/>
    <property type="evidence" value="ECO:0007669"/>
    <property type="project" value="UniProtKB-KW"/>
</dbReference>
<comment type="function">
    <text evidence="13">Involved in the heme biosynthesis. Catalyzes the anaerobic oxidative decarboxylation of propionate groups of rings A and B of coproporphyrinogen III to yield the vinyl groups in protoporphyrinogen IX.</text>
</comment>
<evidence type="ECO:0000256" key="2">
    <source>
        <dbReference type="ARBA" id="ARBA00004785"/>
    </source>
</evidence>
<dbReference type="GO" id="GO:0051539">
    <property type="term" value="F:4 iron, 4 sulfur cluster binding"/>
    <property type="evidence" value="ECO:0007669"/>
    <property type="project" value="UniProtKB-KW"/>
</dbReference>
<feature type="binding site" evidence="16">
    <location>
        <position position="244"/>
    </location>
    <ligand>
        <name>S-adenosyl-L-methionine</name>
        <dbReference type="ChEBI" id="CHEBI:59789"/>
        <label>2</label>
    </ligand>
</feature>
<comment type="catalytic activity">
    <reaction evidence="14 15">
        <text>coproporphyrinogen III + 2 S-adenosyl-L-methionine = protoporphyrinogen IX + 2 5'-deoxyadenosine + 2 L-methionine + 2 CO2</text>
        <dbReference type="Rhea" id="RHEA:15425"/>
        <dbReference type="ChEBI" id="CHEBI:16526"/>
        <dbReference type="ChEBI" id="CHEBI:17319"/>
        <dbReference type="ChEBI" id="CHEBI:57307"/>
        <dbReference type="ChEBI" id="CHEBI:57309"/>
        <dbReference type="ChEBI" id="CHEBI:57844"/>
        <dbReference type="ChEBI" id="CHEBI:59789"/>
        <dbReference type="EC" id="1.3.98.3"/>
    </reaction>
</comment>
<dbReference type="KEGG" id="mgin:FRZ54_07115"/>
<feature type="binding site" evidence="16">
    <location>
        <begin position="114"/>
        <end position="115"/>
    </location>
    <ligand>
        <name>S-adenosyl-L-methionine</name>
        <dbReference type="ChEBI" id="CHEBI:59789"/>
        <label>2</label>
    </ligand>
</feature>
<comment type="cofactor">
    <cofactor evidence="15 17">
        <name>[4Fe-4S] cluster</name>
        <dbReference type="ChEBI" id="CHEBI:49883"/>
    </cofactor>
    <text evidence="15 17">Binds 1 [4Fe-4S] cluster. The cluster is coordinated with 3 cysteines and an exchangeable S-adenosyl-L-methionine.</text>
</comment>
<evidence type="ECO:0000256" key="4">
    <source>
        <dbReference type="ARBA" id="ARBA00011245"/>
    </source>
</evidence>
<dbReference type="EMBL" id="CP042436">
    <property type="protein sequence ID" value="QEC62361.1"/>
    <property type="molecule type" value="Genomic_DNA"/>
</dbReference>
<dbReference type="InterPro" id="IPR004558">
    <property type="entry name" value="Coprogen_oxidase_HemN"/>
</dbReference>
<comment type="subcellular location">
    <subcellularLocation>
        <location evidence="1 15">Cytoplasm</location>
    </subcellularLocation>
</comment>
<feature type="binding site" evidence="16">
    <location>
        <position position="210"/>
    </location>
    <ligand>
        <name>S-adenosyl-L-methionine</name>
        <dbReference type="ChEBI" id="CHEBI:59789"/>
        <label>2</label>
    </ligand>
</feature>
<evidence type="ECO:0000259" key="18">
    <source>
        <dbReference type="PROSITE" id="PS51918"/>
    </source>
</evidence>
<dbReference type="InterPro" id="IPR007197">
    <property type="entry name" value="rSAM"/>
</dbReference>
<evidence type="ECO:0000256" key="14">
    <source>
        <dbReference type="ARBA" id="ARBA00048321"/>
    </source>
</evidence>
<evidence type="ECO:0000256" key="6">
    <source>
        <dbReference type="ARBA" id="ARBA00022490"/>
    </source>
</evidence>
<feature type="binding site" evidence="17">
    <location>
        <position position="69"/>
    </location>
    <ligand>
        <name>[4Fe-4S] cluster</name>
        <dbReference type="ChEBI" id="CHEBI:49883"/>
        <note>4Fe-4S-S-AdoMet</note>
    </ligand>
</feature>
<keyword evidence="6 15" id="KW-0963">Cytoplasm</keyword>
<dbReference type="SFLD" id="SFLDG01065">
    <property type="entry name" value="anaerobic_coproporphyrinogen-I"/>
    <property type="match status" value="1"/>
</dbReference>
<keyword evidence="7 15" id="KW-0949">S-adenosyl-L-methionine</keyword>
<feature type="binding site" evidence="16">
    <location>
        <position position="173"/>
    </location>
    <ligand>
        <name>S-adenosyl-L-methionine</name>
        <dbReference type="ChEBI" id="CHEBI:59789"/>
        <label>2</label>
    </ligand>
</feature>
<keyword evidence="20" id="KW-1185">Reference proteome</keyword>
<feature type="binding site" evidence="16">
    <location>
        <position position="146"/>
    </location>
    <ligand>
        <name>S-adenosyl-L-methionine</name>
        <dbReference type="ChEBI" id="CHEBI:59789"/>
        <label>1</label>
    </ligand>
</feature>
<protein>
    <recommendedName>
        <fullName evidence="15">Coproporphyrinogen-III oxidase</fullName>
        <ecNumber evidence="15">1.3.98.3</ecNumber>
    </recommendedName>
</protein>
<dbReference type="RefSeq" id="WP_147030938.1">
    <property type="nucleotide sequence ID" value="NZ_CP042436.1"/>
</dbReference>
<dbReference type="InterPro" id="IPR006638">
    <property type="entry name" value="Elp3/MiaA/NifB-like_rSAM"/>
</dbReference>
<dbReference type="PIRSF" id="PIRSF000167">
    <property type="entry name" value="HemN"/>
    <property type="match status" value="1"/>
</dbReference>
<dbReference type="InterPro" id="IPR034505">
    <property type="entry name" value="Coproporphyrinogen-III_oxidase"/>
</dbReference>
<dbReference type="Pfam" id="PF04055">
    <property type="entry name" value="Radical_SAM"/>
    <property type="match status" value="1"/>
</dbReference>
<evidence type="ECO:0000256" key="15">
    <source>
        <dbReference type="PIRNR" id="PIRNR000167"/>
    </source>
</evidence>
<feature type="binding site" evidence="16">
    <location>
        <position position="330"/>
    </location>
    <ligand>
        <name>S-adenosyl-L-methionine</name>
        <dbReference type="ChEBI" id="CHEBI:59789"/>
        <label>1</label>
    </ligand>
</feature>
<dbReference type="Gene3D" id="1.10.10.920">
    <property type="match status" value="1"/>
</dbReference>
<organism evidence="19 20">
    <name type="scientific">Mucilaginibacter ginsenosidivorans</name>
    <dbReference type="NCBI Taxonomy" id="398053"/>
    <lineage>
        <taxon>Bacteria</taxon>
        <taxon>Pseudomonadati</taxon>
        <taxon>Bacteroidota</taxon>
        <taxon>Sphingobacteriia</taxon>
        <taxon>Sphingobacteriales</taxon>
        <taxon>Sphingobacteriaceae</taxon>
        <taxon>Mucilaginibacter</taxon>
    </lineage>
</organism>
<feature type="binding site" evidence="16">
    <location>
        <position position="56"/>
    </location>
    <ligand>
        <name>S-adenosyl-L-methionine</name>
        <dbReference type="ChEBI" id="CHEBI:59789"/>
        <label>1</label>
    </ligand>
</feature>
<keyword evidence="8 15" id="KW-0479">Metal-binding</keyword>
<keyword evidence="5 15" id="KW-0004">4Fe-4S</keyword>
<evidence type="ECO:0000256" key="16">
    <source>
        <dbReference type="PIRSR" id="PIRSR000167-1"/>
    </source>
</evidence>
<comment type="pathway">
    <text evidence="2 15">Porphyrin-containing compound metabolism; protoporphyrin-IX biosynthesis; protoporphyrinogen-IX from coproporphyrinogen-III (AdoMet route): step 1/1.</text>
</comment>
<feature type="binding site" evidence="17">
    <location>
        <position position="66"/>
    </location>
    <ligand>
        <name>[4Fe-4S] cluster</name>
        <dbReference type="ChEBI" id="CHEBI:49883"/>
        <note>4Fe-4S-S-AdoMet</note>
    </ligand>
</feature>
<dbReference type="UniPathway" id="UPA00251">
    <property type="reaction ID" value="UER00323"/>
</dbReference>
<evidence type="ECO:0000256" key="13">
    <source>
        <dbReference type="ARBA" id="ARBA00024295"/>
    </source>
</evidence>
<dbReference type="GO" id="GO:0006782">
    <property type="term" value="P:protoporphyrinogen IX biosynthetic process"/>
    <property type="evidence" value="ECO:0007669"/>
    <property type="project" value="UniProtKB-UniPathway"/>
</dbReference>
<dbReference type="AlphaFoldDB" id="A0A5B8UVI7"/>
<comment type="subunit">
    <text evidence="4">Monomer.</text>
</comment>
<comment type="similarity">
    <text evidence="3 15">Belongs to the anaerobic coproporphyrinogen-III oxidase family.</text>
</comment>
<evidence type="ECO:0000256" key="7">
    <source>
        <dbReference type="ARBA" id="ARBA00022691"/>
    </source>
</evidence>
<dbReference type="SFLD" id="SFLDG01082">
    <property type="entry name" value="B12-binding_domain_containing"/>
    <property type="match status" value="1"/>
</dbReference>
<evidence type="ECO:0000256" key="8">
    <source>
        <dbReference type="ARBA" id="ARBA00022723"/>
    </source>
</evidence>
<dbReference type="GO" id="GO:0004109">
    <property type="term" value="F:coproporphyrinogen oxidase activity"/>
    <property type="evidence" value="ECO:0007669"/>
    <property type="project" value="InterPro"/>
</dbReference>
<dbReference type="InterPro" id="IPR058240">
    <property type="entry name" value="rSAM_sf"/>
</dbReference>
<feature type="domain" description="Radical SAM core" evidence="18">
    <location>
        <begin position="47"/>
        <end position="284"/>
    </location>
</feature>
<keyword evidence="11 15" id="KW-0411">Iron-sulfur</keyword>
<dbReference type="PANTHER" id="PTHR13932">
    <property type="entry name" value="COPROPORPHYRINIGEN III OXIDASE"/>
    <property type="match status" value="1"/>
</dbReference>
<evidence type="ECO:0000256" key="1">
    <source>
        <dbReference type="ARBA" id="ARBA00004496"/>
    </source>
</evidence>
<dbReference type="PROSITE" id="PS51918">
    <property type="entry name" value="RADICAL_SAM"/>
    <property type="match status" value="1"/>
</dbReference>